<keyword evidence="2" id="KW-1185">Reference proteome</keyword>
<sequence>MRTGKAYRHSSKLMKPSLFKSISSKKPFSLRIGTDRPARWKAARSSSLLSLPSLSLSMDLNSRRSCLSAASTKTRNSSLQRSQPLVPGCLCLSSIRFPPNRRGEGHAPSY</sequence>
<comment type="caution">
    <text evidence="1">The sequence shown here is derived from an EMBL/GenBank/DDBJ whole genome shotgun (WGS) entry which is preliminary data.</text>
</comment>
<reference evidence="1" key="1">
    <citation type="journal article" date="2023" name="Mol. Phylogenet. Evol.">
        <title>Genome-scale phylogeny and comparative genomics of the fungal order Sordariales.</title>
        <authorList>
            <person name="Hensen N."/>
            <person name="Bonometti L."/>
            <person name="Westerberg I."/>
            <person name="Brannstrom I.O."/>
            <person name="Guillou S."/>
            <person name="Cros-Aarteil S."/>
            <person name="Calhoun S."/>
            <person name="Haridas S."/>
            <person name="Kuo A."/>
            <person name="Mondo S."/>
            <person name="Pangilinan J."/>
            <person name="Riley R."/>
            <person name="LaButti K."/>
            <person name="Andreopoulos B."/>
            <person name="Lipzen A."/>
            <person name="Chen C."/>
            <person name="Yan M."/>
            <person name="Daum C."/>
            <person name="Ng V."/>
            <person name="Clum A."/>
            <person name="Steindorff A."/>
            <person name="Ohm R.A."/>
            <person name="Martin F."/>
            <person name="Silar P."/>
            <person name="Natvig D.O."/>
            <person name="Lalanne C."/>
            <person name="Gautier V."/>
            <person name="Ament-Velasquez S.L."/>
            <person name="Kruys A."/>
            <person name="Hutchinson M.I."/>
            <person name="Powell A.J."/>
            <person name="Barry K."/>
            <person name="Miller A.N."/>
            <person name="Grigoriev I.V."/>
            <person name="Debuchy R."/>
            <person name="Gladieux P."/>
            <person name="Hiltunen Thoren M."/>
            <person name="Johannesson H."/>
        </authorList>
    </citation>
    <scope>NUCLEOTIDE SEQUENCE</scope>
    <source>
        <strain evidence="1">CBS 508.74</strain>
    </source>
</reference>
<name>A0AAN6YPL9_9PEZI</name>
<accession>A0AAN6YPL9</accession>
<evidence type="ECO:0000313" key="2">
    <source>
        <dbReference type="Proteomes" id="UP001302812"/>
    </source>
</evidence>
<gene>
    <name evidence="1" type="ORF">N656DRAFT_780919</name>
</gene>
<proteinExistence type="predicted"/>
<organism evidence="1 2">
    <name type="scientific">Canariomyces notabilis</name>
    <dbReference type="NCBI Taxonomy" id="2074819"/>
    <lineage>
        <taxon>Eukaryota</taxon>
        <taxon>Fungi</taxon>
        <taxon>Dikarya</taxon>
        <taxon>Ascomycota</taxon>
        <taxon>Pezizomycotina</taxon>
        <taxon>Sordariomycetes</taxon>
        <taxon>Sordariomycetidae</taxon>
        <taxon>Sordariales</taxon>
        <taxon>Chaetomiaceae</taxon>
        <taxon>Canariomyces</taxon>
    </lineage>
</organism>
<dbReference type="AlphaFoldDB" id="A0AAN6YPL9"/>
<dbReference type="Proteomes" id="UP001302812">
    <property type="component" value="Unassembled WGS sequence"/>
</dbReference>
<dbReference type="RefSeq" id="XP_064668696.1">
    <property type="nucleotide sequence ID" value="XM_064815477.1"/>
</dbReference>
<evidence type="ECO:0000313" key="1">
    <source>
        <dbReference type="EMBL" id="KAK4111126.1"/>
    </source>
</evidence>
<dbReference type="EMBL" id="MU853347">
    <property type="protein sequence ID" value="KAK4111126.1"/>
    <property type="molecule type" value="Genomic_DNA"/>
</dbReference>
<reference evidence="1" key="2">
    <citation type="submission" date="2023-05" db="EMBL/GenBank/DDBJ databases">
        <authorList>
            <consortium name="Lawrence Berkeley National Laboratory"/>
            <person name="Steindorff A."/>
            <person name="Hensen N."/>
            <person name="Bonometti L."/>
            <person name="Westerberg I."/>
            <person name="Brannstrom I.O."/>
            <person name="Guillou S."/>
            <person name="Cros-Aarteil S."/>
            <person name="Calhoun S."/>
            <person name="Haridas S."/>
            <person name="Kuo A."/>
            <person name="Mondo S."/>
            <person name="Pangilinan J."/>
            <person name="Riley R."/>
            <person name="Labutti K."/>
            <person name="Andreopoulos B."/>
            <person name="Lipzen A."/>
            <person name="Chen C."/>
            <person name="Yanf M."/>
            <person name="Daum C."/>
            <person name="Ng V."/>
            <person name="Clum A."/>
            <person name="Ohm R."/>
            <person name="Martin F."/>
            <person name="Silar P."/>
            <person name="Natvig D."/>
            <person name="Lalanne C."/>
            <person name="Gautier V."/>
            <person name="Ament-Velasquez S.L."/>
            <person name="Kruys A."/>
            <person name="Hutchinson M.I."/>
            <person name="Powell A.J."/>
            <person name="Barry K."/>
            <person name="Miller A.N."/>
            <person name="Grigoriev I.V."/>
            <person name="Debuchy R."/>
            <person name="Gladieux P."/>
            <person name="Thoren M.H."/>
            <person name="Johannesson H."/>
        </authorList>
    </citation>
    <scope>NUCLEOTIDE SEQUENCE</scope>
    <source>
        <strain evidence="1">CBS 508.74</strain>
    </source>
</reference>
<dbReference type="GeneID" id="89939602"/>
<protein>
    <submittedName>
        <fullName evidence="1">Uncharacterized protein</fullName>
    </submittedName>
</protein>